<dbReference type="AlphaFoldDB" id="A0A5D0QVI3"/>
<dbReference type="EMBL" id="VSKL01000003">
    <property type="protein sequence ID" value="TYB72806.1"/>
    <property type="molecule type" value="Genomic_DNA"/>
</dbReference>
<proteinExistence type="predicted"/>
<gene>
    <name evidence="1" type="ORF">ES675_09685</name>
</gene>
<dbReference type="Proteomes" id="UP000324358">
    <property type="component" value="Unassembled WGS sequence"/>
</dbReference>
<dbReference type="Pfam" id="PF04338">
    <property type="entry name" value="DUF481"/>
    <property type="match status" value="1"/>
</dbReference>
<organism evidence="1 2">
    <name type="scientific">Bizionia algoritergicola</name>
    <dbReference type="NCBI Taxonomy" id="291187"/>
    <lineage>
        <taxon>Bacteria</taxon>
        <taxon>Pseudomonadati</taxon>
        <taxon>Bacteroidota</taxon>
        <taxon>Flavobacteriia</taxon>
        <taxon>Flavobacteriales</taxon>
        <taxon>Flavobacteriaceae</taxon>
        <taxon>Bizionia</taxon>
    </lineage>
</organism>
<evidence type="ECO:0000313" key="2">
    <source>
        <dbReference type="Proteomes" id="UP000324358"/>
    </source>
</evidence>
<comment type="caution">
    <text evidence="1">The sequence shown here is derived from an EMBL/GenBank/DDBJ whole genome shotgun (WGS) entry which is preliminary data.</text>
</comment>
<dbReference type="OrthoDB" id="1117610at2"/>
<dbReference type="RefSeq" id="WP_066250867.1">
    <property type="nucleotide sequence ID" value="NZ_VSKL01000003.1"/>
</dbReference>
<dbReference type="InterPro" id="IPR007433">
    <property type="entry name" value="DUF481"/>
</dbReference>
<keyword evidence="2" id="KW-1185">Reference proteome</keyword>
<reference evidence="1 2" key="1">
    <citation type="submission" date="2019-08" db="EMBL/GenBank/DDBJ databases">
        <title>Genomes of Antarctic Bizionia species.</title>
        <authorList>
            <person name="Bowman J.P."/>
        </authorList>
    </citation>
    <scope>NUCLEOTIDE SEQUENCE [LARGE SCALE GENOMIC DNA]</scope>
    <source>
        <strain evidence="1 2">APA-1</strain>
    </source>
</reference>
<accession>A0A5D0QVI3</accession>
<name>A0A5D0QVI3_9FLAO</name>
<sequence length="349" mass="39831">MQKKYIKNKIFSSSFILILFILFSQLSWSQNDTIVLKNNDKIIGEIKSMDRGVVIVKTSYSDSDFKITWIDIKSVRSKQTYLLTLSNGKRINSSINTKPGDDTKVTIIADGTELIIPIKDIVYIKPVKNDFISRIVASVSVGYNITKSNNLSQFSVSSNLSYTAYKWLLTGSYNSVRSNQDDVAETKRTDASVGFNYFMKNDWFYSTEANFLSNDEQKLKLRSTIKGGLGKYFVHSNKLFFGGGFGVAWNNENFSDEFNTNRNSMEAYGNLTLNMFDFSDFSLNTDLTFYPSLTEGGRYRADYNLNLKYDLPLDFFIKLGLTYNYDSKPVEGASDSDYVFQSTFGWEFN</sequence>
<protein>
    <submittedName>
        <fullName evidence="1">DUF481 domain-containing protein</fullName>
    </submittedName>
</protein>
<evidence type="ECO:0000313" key="1">
    <source>
        <dbReference type="EMBL" id="TYB72806.1"/>
    </source>
</evidence>